<dbReference type="EMBL" id="LJGT01000037">
    <property type="protein sequence ID" value="OEU92106.1"/>
    <property type="molecule type" value="Genomic_DNA"/>
</dbReference>
<accession>A0A1E7JTB3</accession>
<evidence type="ECO:0000313" key="2">
    <source>
        <dbReference type="Proteomes" id="UP000176087"/>
    </source>
</evidence>
<dbReference type="STRING" id="933944.AN215_06700"/>
<dbReference type="AlphaFoldDB" id="A0A1E7JTB3"/>
<reference evidence="1 2" key="1">
    <citation type="journal article" date="2016" name="Front. Microbiol.">
        <title>Comparative Genomics Analysis of Streptomyces Species Reveals Their Adaptation to the Marine Environment and Their Diversity at the Genomic Level.</title>
        <authorList>
            <person name="Tian X."/>
            <person name="Zhang Z."/>
            <person name="Yang T."/>
            <person name="Chen M."/>
            <person name="Li J."/>
            <person name="Chen F."/>
            <person name="Yang J."/>
            <person name="Li W."/>
            <person name="Zhang B."/>
            <person name="Zhang Z."/>
            <person name="Wu J."/>
            <person name="Zhang C."/>
            <person name="Long L."/>
            <person name="Xiao J."/>
        </authorList>
    </citation>
    <scope>NUCLEOTIDE SEQUENCE [LARGE SCALE GENOMIC DNA]</scope>
    <source>
        <strain evidence="1 2">SCSIO 10390</strain>
    </source>
</reference>
<protein>
    <submittedName>
        <fullName evidence="1">Uncharacterized protein</fullName>
    </submittedName>
</protein>
<name>A0A1E7JTB3_9ACTN</name>
<proteinExistence type="predicted"/>
<sequence>MHLARTPLGGDGAFGLRQHGLAQPGTLQVGTDREHPEVGSLAAPFQLAAGHETALPLDGQHDAAVTGDDGADALGVGALAFQQVGLGRPACTAGVAPVGRLQERDESVYVLPPGDTEAQLTGLLDVGLLDVLHGRRP</sequence>
<gene>
    <name evidence="1" type="ORF">AN215_06700</name>
</gene>
<dbReference type="Proteomes" id="UP000176087">
    <property type="component" value="Unassembled WGS sequence"/>
</dbReference>
<evidence type="ECO:0000313" key="1">
    <source>
        <dbReference type="EMBL" id="OEU92106.1"/>
    </source>
</evidence>
<organism evidence="1 2">
    <name type="scientific">Streptomyces abyssalis</name>
    <dbReference type="NCBI Taxonomy" id="933944"/>
    <lineage>
        <taxon>Bacteria</taxon>
        <taxon>Bacillati</taxon>
        <taxon>Actinomycetota</taxon>
        <taxon>Actinomycetes</taxon>
        <taxon>Kitasatosporales</taxon>
        <taxon>Streptomycetaceae</taxon>
        <taxon>Streptomyces</taxon>
    </lineage>
</organism>
<keyword evidence="2" id="KW-1185">Reference proteome</keyword>
<comment type="caution">
    <text evidence="1">The sequence shown here is derived from an EMBL/GenBank/DDBJ whole genome shotgun (WGS) entry which is preliminary data.</text>
</comment>